<comment type="similarity">
    <text evidence="1">Belongs to the universal stress protein A family.</text>
</comment>
<dbReference type="PANTHER" id="PTHR46268:SF6">
    <property type="entry name" value="UNIVERSAL STRESS PROTEIN UP12"/>
    <property type="match status" value="1"/>
</dbReference>
<evidence type="ECO:0000256" key="1">
    <source>
        <dbReference type="ARBA" id="ARBA00008791"/>
    </source>
</evidence>
<dbReference type="PRINTS" id="PR01438">
    <property type="entry name" value="UNVRSLSTRESS"/>
</dbReference>
<keyword evidence="4" id="KW-1185">Reference proteome</keyword>
<dbReference type="Gene3D" id="3.40.50.12370">
    <property type="match status" value="1"/>
</dbReference>
<reference evidence="3 4" key="1">
    <citation type="submission" date="2024-09" db="EMBL/GenBank/DDBJ databases">
        <authorList>
            <person name="Sun Q."/>
            <person name="Mori K."/>
        </authorList>
    </citation>
    <scope>NUCLEOTIDE SEQUENCE [LARGE SCALE GENOMIC DNA]</scope>
    <source>
        <strain evidence="3 4">CECT 8726</strain>
    </source>
</reference>
<dbReference type="RefSeq" id="WP_343229434.1">
    <property type="nucleotide sequence ID" value="NZ_JAGFNU010000001.1"/>
</dbReference>
<feature type="domain" description="UspA" evidence="2">
    <location>
        <begin position="196"/>
        <end position="282"/>
    </location>
</feature>
<evidence type="ECO:0000313" key="3">
    <source>
        <dbReference type="EMBL" id="MFB9232940.1"/>
    </source>
</evidence>
<dbReference type="CDD" id="cd00293">
    <property type="entry name" value="USP-like"/>
    <property type="match status" value="2"/>
</dbReference>
<feature type="domain" description="UspA" evidence="2">
    <location>
        <begin position="3"/>
        <end position="155"/>
    </location>
</feature>
<name>A0ABV5JIJ3_9RHOB</name>
<evidence type="ECO:0000313" key="4">
    <source>
        <dbReference type="Proteomes" id="UP001589683"/>
    </source>
</evidence>
<dbReference type="EMBL" id="JBHMEA010000044">
    <property type="protein sequence ID" value="MFB9232940.1"/>
    <property type="molecule type" value="Genomic_DNA"/>
</dbReference>
<protein>
    <submittedName>
        <fullName evidence="3">Universal stress protein</fullName>
    </submittedName>
</protein>
<organism evidence="3 4">
    <name type="scientific">Pseudohalocynthiibacter aestuariivivens</name>
    <dbReference type="NCBI Taxonomy" id="1591409"/>
    <lineage>
        <taxon>Bacteria</taxon>
        <taxon>Pseudomonadati</taxon>
        <taxon>Pseudomonadota</taxon>
        <taxon>Alphaproteobacteria</taxon>
        <taxon>Rhodobacterales</taxon>
        <taxon>Paracoccaceae</taxon>
        <taxon>Pseudohalocynthiibacter</taxon>
    </lineage>
</organism>
<dbReference type="Pfam" id="PF00582">
    <property type="entry name" value="Usp"/>
    <property type="match status" value="2"/>
</dbReference>
<evidence type="ECO:0000259" key="2">
    <source>
        <dbReference type="Pfam" id="PF00582"/>
    </source>
</evidence>
<dbReference type="SUPFAM" id="SSF52402">
    <property type="entry name" value="Adenine nucleotide alpha hydrolases-like"/>
    <property type="match status" value="2"/>
</dbReference>
<sequence>MAKIIALVDGSVYSESVCDYAAWVALRKDASVEVMHVLGRRDEAKSNLSGNIGLGARTKLMDELADLDAQKAKFGQQRGRAILEDAEARLRSDGVEHVTTRLRHGDLIEELLLAEKDADLVVIGKRGEAADFATLHLGSNLERVVRASRIPVLVTSRAFSEPCSFLLAFDGGKSAMKAVEHVAKSKVFAGLNAQLLTVDEPTTVKNRALEGAAATLKNAGYVVESTVVKGDPEAVISERCKSGRFDMLVMGAYGHSRIRSLIIGSTTTEMVRLCQIPVLLFR</sequence>
<dbReference type="InterPro" id="IPR006015">
    <property type="entry name" value="Universal_stress_UspA"/>
</dbReference>
<dbReference type="Proteomes" id="UP001589683">
    <property type="component" value="Unassembled WGS sequence"/>
</dbReference>
<comment type="caution">
    <text evidence="3">The sequence shown here is derived from an EMBL/GenBank/DDBJ whole genome shotgun (WGS) entry which is preliminary data.</text>
</comment>
<dbReference type="InterPro" id="IPR006016">
    <property type="entry name" value="UspA"/>
</dbReference>
<dbReference type="PANTHER" id="PTHR46268">
    <property type="entry name" value="STRESS RESPONSE PROTEIN NHAX"/>
    <property type="match status" value="1"/>
</dbReference>
<proteinExistence type="inferred from homology"/>
<gene>
    <name evidence="3" type="ORF">ACFFUT_14195</name>
</gene>
<accession>A0ABV5JIJ3</accession>